<dbReference type="PROSITE" id="PS00360">
    <property type="entry name" value="RIBOSOMAL_S9"/>
    <property type="match status" value="1"/>
</dbReference>
<keyword evidence="3 5" id="KW-0687">Ribonucleoprotein</keyword>
<dbReference type="SUPFAM" id="SSF54211">
    <property type="entry name" value="Ribosomal protein S5 domain 2-like"/>
    <property type="match status" value="1"/>
</dbReference>
<comment type="caution">
    <text evidence="7">The sequence shown here is derived from an EMBL/GenBank/DDBJ whole genome shotgun (WGS) entry which is preliminary data.</text>
</comment>
<name>A0A0B0EN25_9BACT</name>
<protein>
    <recommendedName>
        <fullName evidence="4 5">Small ribosomal subunit protein uS9</fullName>
    </recommendedName>
</protein>
<evidence type="ECO:0000256" key="5">
    <source>
        <dbReference type="HAMAP-Rule" id="MF_00532"/>
    </source>
</evidence>
<dbReference type="InterPro" id="IPR014721">
    <property type="entry name" value="Ribsml_uS5_D2-typ_fold_subgr"/>
</dbReference>
<evidence type="ECO:0000256" key="1">
    <source>
        <dbReference type="ARBA" id="ARBA00005251"/>
    </source>
</evidence>
<dbReference type="AlphaFoldDB" id="A0A0B0EN25"/>
<dbReference type="HAMAP" id="MF_00532_B">
    <property type="entry name" value="Ribosomal_uS9_B"/>
    <property type="match status" value="1"/>
</dbReference>
<dbReference type="InterPro" id="IPR020574">
    <property type="entry name" value="Ribosomal_uS9_CS"/>
</dbReference>
<dbReference type="Pfam" id="PF00380">
    <property type="entry name" value="Ribosomal_S9"/>
    <property type="match status" value="1"/>
</dbReference>
<evidence type="ECO:0000256" key="3">
    <source>
        <dbReference type="ARBA" id="ARBA00023274"/>
    </source>
</evidence>
<accession>A0A0B0EN25</accession>
<gene>
    <name evidence="5" type="primary">rpsI</name>
    <name evidence="7" type="ORF">SCABRO_00909</name>
</gene>
<dbReference type="Gene3D" id="3.30.230.10">
    <property type="match status" value="1"/>
</dbReference>
<dbReference type="InterPro" id="IPR023035">
    <property type="entry name" value="Ribosomal_uS9_bac/plastid"/>
</dbReference>
<evidence type="ECO:0000256" key="2">
    <source>
        <dbReference type="ARBA" id="ARBA00022980"/>
    </source>
</evidence>
<dbReference type="GO" id="GO:0003723">
    <property type="term" value="F:RNA binding"/>
    <property type="evidence" value="ECO:0007669"/>
    <property type="project" value="TreeGrafter"/>
</dbReference>
<dbReference type="NCBIfam" id="NF001099">
    <property type="entry name" value="PRK00132.1"/>
    <property type="match status" value="1"/>
</dbReference>
<dbReference type="FunFam" id="3.30.230.10:FF:000001">
    <property type="entry name" value="30S ribosomal protein S9"/>
    <property type="match status" value="1"/>
</dbReference>
<dbReference type="GO" id="GO:0006412">
    <property type="term" value="P:translation"/>
    <property type="evidence" value="ECO:0007669"/>
    <property type="project" value="UniProtKB-UniRule"/>
</dbReference>
<dbReference type="GO" id="GO:0022627">
    <property type="term" value="C:cytosolic small ribosomal subunit"/>
    <property type="evidence" value="ECO:0007669"/>
    <property type="project" value="TreeGrafter"/>
</dbReference>
<dbReference type="Proteomes" id="UP000030652">
    <property type="component" value="Unassembled WGS sequence"/>
</dbReference>
<comment type="similarity">
    <text evidence="1 5 6">Belongs to the universal ribosomal protein uS9 family.</text>
</comment>
<dbReference type="PATRIC" id="fig|237368.3.peg.997"/>
<evidence type="ECO:0000313" key="7">
    <source>
        <dbReference type="EMBL" id="KHE93371.1"/>
    </source>
</evidence>
<dbReference type="InterPro" id="IPR000754">
    <property type="entry name" value="Ribosomal_uS9"/>
</dbReference>
<organism evidence="7 8">
    <name type="scientific">Candidatus Scalindua brodae</name>
    <dbReference type="NCBI Taxonomy" id="237368"/>
    <lineage>
        <taxon>Bacteria</taxon>
        <taxon>Pseudomonadati</taxon>
        <taxon>Planctomycetota</taxon>
        <taxon>Candidatus Brocadiia</taxon>
        <taxon>Candidatus Brocadiales</taxon>
        <taxon>Candidatus Scalinduaceae</taxon>
        <taxon>Candidatus Scalindua</taxon>
    </lineage>
</organism>
<dbReference type="eggNOG" id="COG0103">
    <property type="taxonomic scope" value="Bacteria"/>
</dbReference>
<evidence type="ECO:0000256" key="6">
    <source>
        <dbReference type="RuleBase" id="RU003815"/>
    </source>
</evidence>
<reference evidence="7 8" key="1">
    <citation type="submission" date="2014-10" db="EMBL/GenBank/DDBJ databases">
        <title>Draft genome of anammox bacterium scalindua brodae, obtained using differential coverage binning of sequence data from two enrichment reactors.</title>
        <authorList>
            <person name="Speth D.R."/>
            <person name="Russ L."/>
            <person name="Kartal B."/>
            <person name="Op den Camp H.J."/>
            <person name="Dutilh B.E."/>
            <person name="Jetten M.S."/>
        </authorList>
    </citation>
    <scope>NUCLEOTIDE SEQUENCE [LARGE SCALE GENOMIC DNA]</scope>
    <source>
        <strain evidence="7">RU1</strain>
    </source>
</reference>
<evidence type="ECO:0000313" key="8">
    <source>
        <dbReference type="Proteomes" id="UP000030652"/>
    </source>
</evidence>
<dbReference type="EMBL" id="JRYO01000059">
    <property type="protein sequence ID" value="KHE93371.1"/>
    <property type="molecule type" value="Genomic_DNA"/>
</dbReference>
<evidence type="ECO:0000256" key="4">
    <source>
        <dbReference type="ARBA" id="ARBA00035259"/>
    </source>
</evidence>
<keyword evidence="2 5" id="KW-0689">Ribosomal protein</keyword>
<dbReference type="PANTHER" id="PTHR21569:SF1">
    <property type="entry name" value="SMALL RIBOSOMAL SUBUNIT PROTEIN US9M"/>
    <property type="match status" value="1"/>
</dbReference>
<proteinExistence type="inferred from homology"/>
<dbReference type="GO" id="GO:0003735">
    <property type="term" value="F:structural constituent of ribosome"/>
    <property type="evidence" value="ECO:0007669"/>
    <property type="project" value="InterPro"/>
</dbReference>
<dbReference type="InterPro" id="IPR020568">
    <property type="entry name" value="Ribosomal_Su5_D2-typ_SF"/>
</dbReference>
<dbReference type="PANTHER" id="PTHR21569">
    <property type="entry name" value="RIBOSOMAL PROTEIN S9"/>
    <property type="match status" value="1"/>
</dbReference>
<sequence>MTDETQFIWGTGRRKTSVARARIRKGTGKFIINHRELNEYFGRDRDKNEAQLPLKTTNTEGQYDVYINVRGGGATGQAGAISLGISKALLKADELLTENLRGASLLTRDSRMKERKKYGRKGARAGFQWTKR</sequence>